<reference evidence="1 2" key="2">
    <citation type="journal article" date="2017" name="Antonie Van Leeuwenhoek">
        <title>Rhizobium rhizosphaerae sp. nov., a novel species isolated from rice rhizosphere.</title>
        <authorList>
            <person name="Zhao J.J."/>
            <person name="Zhang J."/>
            <person name="Zhang R.J."/>
            <person name="Zhang C.W."/>
            <person name="Yin H.Q."/>
            <person name="Zhang X.X."/>
        </authorList>
    </citation>
    <scope>NUCLEOTIDE SEQUENCE [LARGE SCALE GENOMIC DNA]</scope>
    <source>
        <strain evidence="1 2">ACAM 611</strain>
    </source>
</reference>
<organism evidence="1 2">
    <name type="scientific">Glaciecola punicea ACAM 611</name>
    <dbReference type="NCBI Taxonomy" id="1121923"/>
    <lineage>
        <taxon>Bacteria</taxon>
        <taxon>Pseudomonadati</taxon>
        <taxon>Pseudomonadota</taxon>
        <taxon>Gammaproteobacteria</taxon>
        <taxon>Alteromonadales</taxon>
        <taxon>Alteromonadaceae</taxon>
        <taxon>Glaciecola</taxon>
    </lineage>
</organism>
<gene>
    <name evidence="1" type="ORF">GPUN_1260</name>
</gene>
<dbReference type="Proteomes" id="UP000053586">
    <property type="component" value="Unassembled WGS sequence"/>
</dbReference>
<reference evidence="1 2" key="1">
    <citation type="journal article" date="2012" name="J. Bacteriol.">
        <title>Genome sequence of proteorhodopsin-containing sea ice bacterium Glaciecola punicea ACAM 611T.</title>
        <authorList>
            <person name="Qin Q.-L."/>
            <person name="Xie B.-B."/>
            <person name="Shu Y.-L."/>
            <person name="Rong J.-C."/>
            <person name="Zhao D.-L."/>
            <person name="Zhang X.-Y."/>
            <person name="Chen X.-L."/>
            <person name="Zhou B.-C."/>
            <person name="Zhanga Y.-Z."/>
        </authorList>
    </citation>
    <scope>NUCLEOTIDE SEQUENCE [LARGE SCALE GENOMIC DNA]</scope>
    <source>
        <strain evidence="1 2">ACAM 611</strain>
    </source>
</reference>
<dbReference type="AlphaFoldDB" id="H5TAQ7"/>
<dbReference type="EMBL" id="BAET01000012">
    <property type="protein sequence ID" value="GAB55384.1"/>
    <property type="molecule type" value="Genomic_DNA"/>
</dbReference>
<accession>H5TAQ7</accession>
<evidence type="ECO:0000313" key="2">
    <source>
        <dbReference type="Proteomes" id="UP000053586"/>
    </source>
</evidence>
<comment type="caution">
    <text evidence="1">The sequence shown here is derived from an EMBL/GenBank/DDBJ whole genome shotgun (WGS) entry which is preliminary data.</text>
</comment>
<keyword evidence="2" id="KW-1185">Reference proteome</keyword>
<proteinExistence type="predicted"/>
<evidence type="ECO:0000313" key="1">
    <source>
        <dbReference type="EMBL" id="GAB55384.1"/>
    </source>
</evidence>
<sequence length="44" mass="5130">MYAQAYKLLIALCKRFFLKVINILCMQTASDISRRFSITPAFNE</sequence>
<name>H5TAQ7_9ALTE</name>
<protein>
    <submittedName>
        <fullName evidence="1">Uncharacterized protein</fullName>
    </submittedName>
</protein>